<feature type="domain" description="PKS/mFAS DH" evidence="16">
    <location>
        <begin position="580"/>
        <end position="858"/>
    </location>
</feature>
<dbReference type="PANTHER" id="PTHR43775:SF37">
    <property type="entry name" value="SI:DKEY-61P9.11"/>
    <property type="match status" value="1"/>
</dbReference>
<feature type="active site" description="Proton donor; for dehydratase activity" evidence="11">
    <location>
        <position position="6611"/>
    </location>
</feature>
<feature type="domain" description="Ketosynthase family 3 (KS3)" evidence="15">
    <location>
        <begin position="2429"/>
        <end position="2856"/>
    </location>
</feature>
<feature type="domain" description="Ketosynthase family 3 (KS3)" evidence="15">
    <location>
        <begin position="1430"/>
        <end position="1863"/>
    </location>
</feature>
<dbReference type="CDD" id="cd02440">
    <property type="entry name" value="AdoMet_MTases"/>
    <property type="match status" value="1"/>
</dbReference>
<comment type="caution">
    <text evidence="17">The sequence shown here is derived from an EMBL/GenBank/DDBJ whole genome shotgun (WGS) entry which is preliminary data.</text>
</comment>
<dbReference type="InterPro" id="IPR013217">
    <property type="entry name" value="Methyltransf_12"/>
</dbReference>
<dbReference type="PROSITE" id="PS00012">
    <property type="entry name" value="PHOSPHOPANTETHEINE"/>
    <property type="match status" value="3"/>
</dbReference>
<dbReference type="InterPro" id="IPR020806">
    <property type="entry name" value="PKS_PP-bd"/>
</dbReference>
<dbReference type="GO" id="GO:0031177">
    <property type="term" value="F:phosphopantetheine binding"/>
    <property type="evidence" value="ECO:0007669"/>
    <property type="project" value="InterPro"/>
</dbReference>
<dbReference type="InterPro" id="IPR036736">
    <property type="entry name" value="ACP-like_sf"/>
</dbReference>
<dbReference type="SUPFAM" id="SSF47336">
    <property type="entry name" value="ACP-like"/>
    <property type="match status" value="5"/>
</dbReference>
<feature type="domain" description="Carrier" evidence="14">
    <location>
        <begin position="1313"/>
        <end position="1386"/>
    </location>
</feature>
<dbReference type="EMBL" id="AMRL01000010">
    <property type="protein sequence ID" value="EKE75758.1"/>
    <property type="molecule type" value="Genomic_DNA"/>
</dbReference>
<dbReference type="InterPro" id="IPR001753">
    <property type="entry name" value="Enoyl-CoA_hydra/iso"/>
</dbReference>
<dbReference type="GO" id="GO:0005737">
    <property type="term" value="C:cytoplasm"/>
    <property type="evidence" value="ECO:0007669"/>
    <property type="project" value="UniProtKB-SubCell"/>
</dbReference>
<comment type="pathway">
    <text evidence="2">Antibiotic biosynthesis.</text>
</comment>
<dbReference type="eggNOG" id="COG3321">
    <property type="taxonomic scope" value="Bacteria"/>
</dbReference>
<dbReference type="Gene3D" id="3.40.50.150">
    <property type="entry name" value="Vaccinia Virus protein VP39"/>
    <property type="match status" value="1"/>
</dbReference>
<dbReference type="Pfam" id="PF08242">
    <property type="entry name" value="Methyltransf_12"/>
    <property type="match status" value="1"/>
</dbReference>
<evidence type="ECO:0000256" key="5">
    <source>
        <dbReference type="ARBA" id="ARBA00022553"/>
    </source>
</evidence>
<evidence type="ECO:0000256" key="3">
    <source>
        <dbReference type="ARBA" id="ARBA00022450"/>
    </source>
</evidence>
<dbReference type="SMART" id="SM00826">
    <property type="entry name" value="PKS_DH"/>
    <property type="match status" value="1"/>
</dbReference>
<protein>
    <submittedName>
        <fullName evidence="17">Beta-ketoacyl synthase</fullName>
    </submittedName>
</protein>
<comment type="function">
    <text evidence="10">Involved in production of the polyketide antibiotic thailandamide.</text>
</comment>
<evidence type="ECO:0000313" key="18">
    <source>
        <dbReference type="Proteomes" id="UP000006746"/>
    </source>
</evidence>
<keyword evidence="4" id="KW-0963">Cytoplasm</keyword>
<feature type="region of interest" description="N-terminal hotdog fold" evidence="11">
    <location>
        <begin position="580"/>
        <end position="699"/>
    </location>
</feature>
<feature type="active site" description="Proton donor; for dehydratase activity" evidence="11">
    <location>
        <position position="774"/>
    </location>
</feature>
<comment type="similarity">
    <text evidence="12">Belongs to the enoyl-CoA hydratase/isomerase family.</text>
</comment>
<dbReference type="InterPro" id="IPR020841">
    <property type="entry name" value="PKS_Beta-ketoAc_synthase_dom"/>
</dbReference>
<dbReference type="GO" id="GO:0004315">
    <property type="term" value="F:3-oxoacyl-[acyl-carrier-protein] synthase activity"/>
    <property type="evidence" value="ECO:0007669"/>
    <property type="project" value="InterPro"/>
</dbReference>
<feature type="active site" description="Proton acceptor; for dehydratase activity" evidence="11">
    <location>
        <position position="609"/>
    </location>
</feature>
<dbReference type="Pfam" id="PF00109">
    <property type="entry name" value="ketoacyl-synt"/>
    <property type="match status" value="6"/>
</dbReference>
<name>K2JKC4_9PROT</name>
<dbReference type="InterPro" id="IPR009081">
    <property type="entry name" value="PP-bd_ACP"/>
</dbReference>
<dbReference type="Pfam" id="PF08659">
    <property type="entry name" value="KR"/>
    <property type="match status" value="2"/>
</dbReference>
<dbReference type="InterPro" id="IPR049900">
    <property type="entry name" value="PKS_mFAS_DH"/>
</dbReference>
<comment type="subcellular location">
    <subcellularLocation>
        <location evidence="1">Cytoplasm</location>
    </subcellularLocation>
</comment>
<keyword evidence="8" id="KW-0511">Multifunctional enzyme</keyword>
<evidence type="ECO:0000313" key="17">
    <source>
        <dbReference type="EMBL" id="EKE75758.1"/>
    </source>
</evidence>
<dbReference type="GO" id="GO:0003857">
    <property type="term" value="F:(3S)-3-hydroxyacyl-CoA dehydrogenase (NAD+) activity"/>
    <property type="evidence" value="ECO:0007669"/>
    <property type="project" value="UniProtKB-EC"/>
</dbReference>
<dbReference type="SUPFAM" id="SSF51735">
    <property type="entry name" value="NAD(P)-binding Rossmann-fold domains"/>
    <property type="match status" value="2"/>
</dbReference>
<feature type="domain" description="Carrier" evidence="14">
    <location>
        <begin position="4477"/>
        <end position="4551"/>
    </location>
</feature>
<dbReference type="InterPro" id="IPR006162">
    <property type="entry name" value="Ppantetheine_attach_site"/>
</dbReference>
<feature type="compositionally biased region" description="Low complexity" evidence="13">
    <location>
        <begin position="1403"/>
        <end position="1415"/>
    </location>
</feature>
<dbReference type="InterPro" id="IPR050091">
    <property type="entry name" value="PKS_NRPS_Biosynth_Enz"/>
</dbReference>
<dbReference type="InterPro" id="IPR029045">
    <property type="entry name" value="ClpP/crotonase-like_dom_sf"/>
</dbReference>
<comment type="catalytic activity">
    <reaction evidence="9">
        <text>a (3S)-3-hydroxyacyl-CoA + NAD(+) = a 3-oxoacyl-CoA + NADH + H(+)</text>
        <dbReference type="Rhea" id="RHEA:22432"/>
        <dbReference type="ChEBI" id="CHEBI:15378"/>
        <dbReference type="ChEBI" id="CHEBI:57318"/>
        <dbReference type="ChEBI" id="CHEBI:57540"/>
        <dbReference type="ChEBI" id="CHEBI:57945"/>
        <dbReference type="ChEBI" id="CHEBI:90726"/>
        <dbReference type="EC" id="1.1.1.35"/>
    </reaction>
</comment>
<feature type="domain" description="Carrier" evidence="14">
    <location>
        <begin position="3316"/>
        <end position="3389"/>
    </location>
</feature>
<evidence type="ECO:0000256" key="11">
    <source>
        <dbReference type="PROSITE-ProRule" id="PRU01363"/>
    </source>
</evidence>
<dbReference type="PANTHER" id="PTHR43775">
    <property type="entry name" value="FATTY ACID SYNTHASE"/>
    <property type="match status" value="1"/>
</dbReference>
<dbReference type="NCBIfam" id="NF005496">
    <property type="entry name" value="PRK07110.1"/>
    <property type="match status" value="1"/>
</dbReference>
<keyword evidence="3" id="KW-0596">Phosphopantetheine</keyword>
<keyword evidence="6" id="KW-0808">Transferase</keyword>
<dbReference type="InterPro" id="IPR036291">
    <property type="entry name" value="NAD(P)-bd_dom_sf"/>
</dbReference>
<feature type="domain" description="Ketosynthase family 3 (KS3)" evidence="15">
    <location>
        <begin position="2"/>
        <end position="432"/>
    </location>
</feature>
<dbReference type="Pfam" id="PF00378">
    <property type="entry name" value="ECH_1"/>
    <property type="match status" value="2"/>
</dbReference>
<dbReference type="Pfam" id="PF21089">
    <property type="entry name" value="PKS_DH_N"/>
    <property type="match status" value="2"/>
</dbReference>
<feature type="domain" description="Carrier" evidence="14">
    <location>
        <begin position="2320"/>
        <end position="2397"/>
    </location>
</feature>
<dbReference type="InterPro" id="IPR013968">
    <property type="entry name" value="PKS_KR"/>
</dbReference>
<dbReference type="CDD" id="cd06558">
    <property type="entry name" value="crotonase-like"/>
    <property type="match status" value="1"/>
</dbReference>
<dbReference type="Gene3D" id="3.30.70.3290">
    <property type="match status" value="1"/>
</dbReference>
<dbReference type="SMART" id="SM00823">
    <property type="entry name" value="PKS_PP"/>
    <property type="match status" value="5"/>
</dbReference>
<dbReference type="InterPro" id="IPR054514">
    <property type="entry name" value="RhiE-like_linker"/>
</dbReference>
<feature type="region of interest" description="Disordered" evidence="13">
    <location>
        <begin position="1403"/>
        <end position="1428"/>
    </location>
</feature>
<evidence type="ECO:0000256" key="1">
    <source>
        <dbReference type="ARBA" id="ARBA00004496"/>
    </source>
</evidence>
<feature type="domain" description="Ketosynthase family 3 (KS3)" evidence="15">
    <location>
        <begin position="5838"/>
        <end position="6258"/>
    </location>
</feature>
<dbReference type="SUPFAM" id="SSF53335">
    <property type="entry name" value="S-adenosyl-L-methionine-dependent methyltransferases"/>
    <property type="match status" value="1"/>
</dbReference>
<dbReference type="Gene3D" id="1.10.1200.10">
    <property type="entry name" value="ACP-like"/>
    <property type="match status" value="5"/>
</dbReference>
<feature type="region of interest" description="N-terminal hotdog fold" evidence="11">
    <location>
        <begin position="6421"/>
        <end position="6536"/>
    </location>
</feature>
<dbReference type="InterPro" id="IPR020807">
    <property type="entry name" value="PKS_DH"/>
</dbReference>
<dbReference type="InterPro" id="IPR049551">
    <property type="entry name" value="PKS_DH_C"/>
</dbReference>
<dbReference type="PROSITE" id="PS00166">
    <property type="entry name" value="ENOYL_COA_HYDRATASE"/>
    <property type="match status" value="1"/>
</dbReference>
<keyword evidence="18" id="KW-1185">Reference proteome</keyword>
<feature type="region of interest" description="C-terminal hotdog fold" evidence="11">
    <location>
        <begin position="713"/>
        <end position="858"/>
    </location>
</feature>
<dbReference type="PROSITE" id="PS52004">
    <property type="entry name" value="KS3_2"/>
    <property type="match status" value="6"/>
</dbReference>
<feature type="domain" description="Ketosynthase family 3 (KS3)" evidence="15">
    <location>
        <begin position="3424"/>
        <end position="3851"/>
    </location>
</feature>
<accession>K2JKC4</accession>
<dbReference type="Gene3D" id="1.10.1240.100">
    <property type="match status" value="4"/>
</dbReference>
<feature type="active site" description="Proton acceptor; for dehydratase activity" evidence="11">
    <location>
        <position position="6450"/>
    </location>
</feature>
<dbReference type="InterPro" id="IPR049552">
    <property type="entry name" value="PKS_DH_N"/>
</dbReference>
<keyword evidence="5" id="KW-0597">Phosphoprotein</keyword>
<dbReference type="InterPro" id="IPR014030">
    <property type="entry name" value="Ketoacyl_synth_N"/>
</dbReference>
<dbReference type="GO" id="GO:0006633">
    <property type="term" value="P:fatty acid biosynthetic process"/>
    <property type="evidence" value="ECO:0007669"/>
    <property type="project" value="InterPro"/>
</dbReference>
<dbReference type="RefSeq" id="WP_008944486.1">
    <property type="nucleotide sequence ID" value="NZ_AMRL01000010.1"/>
</dbReference>
<dbReference type="Pfam" id="PF22336">
    <property type="entry name" value="RhiE-like_linker"/>
    <property type="match status" value="4"/>
</dbReference>
<dbReference type="Pfam" id="PF00550">
    <property type="entry name" value="PP-binding"/>
    <property type="match status" value="6"/>
</dbReference>
<dbReference type="Pfam" id="PF02801">
    <property type="entry name" value="Ketoacyl-synt_C"/>
    <property type="match status" value="6"/>
</dbReference>
<dbReference type="Gene3D" id="3.90.226.10">
    <property type="entry name" value="2-enoyl-CoA Hydratase, Chain A, domain 1"/>
    <property type="match status" value="2"/>
</dbReference>
<evidence type="ECO:0000256" key="9">
    <source>
        <dbReference type="ARBA" id="ARBA00049556"/>
    </source>
</evidence>
<dbReference type="InterPro" id="IPR016039">
    <property type="entry name" value="Thiolase-like"/>
</dbReference>
<dbReference type="Gene3D" id="6.20.390.20">
    <property type="match status" value="1"/>
</dbReference>
<evidence type="ECO:0000256" key="8">
    <source>
        <dbReference type="ARBA" id="ARBA00023268"/>
    </source>
</evidence>
<sequence length="6700" mass="705637">MSRPVAIIGIGLRLPKADTLDQFWRHLAAGRSLISEVPEGRWDKAALHGNPASGNKTASIWGGFIEEADCFDAPFFSVSPREAAWMDPQQRFALEMAWHAIEDAGYRASQLAGSRTGVYMGVCHWDYAELLEKHLAQTDAYMPTGIAFSIIANRVSHFFDLHGPSIANDTACAASLTAIYEAVRALDAGDCEMALAGGVNLAWSPNHFVAFSKAGMLSKEGSGKAFDDRADGYVRGEGGGVLLLKPLDRALADGDPIHAVIRGIGVNHGGRTSSLTVTSPDAQASLIESVHRAAGVTPDRVSYIEAHGPGTPLGDPIEIAGLKQAFAALHAAADTEPAPESCGIGSVKTNIGHLEGAAGVAGIAKLLAALRHGALPANVGFQTLNRLIDLSGSPFRIQAERRDWPHDPDRPRLAGISSFGFGGANVHALLEEAPVRTDAGGFDGPVILPISARDEDRLAAYAERLRDWLRDAPDSLSLADLAYTFQTAREPMEARAAVVASDRDGLLEALENFLAGNALEDAPHADLAARWRAGEDVDWSALYTDGQTPRRIHAPLYPFARHRYWMDASLAGKDTQAFPHPLAQRNLSGLDGPRYISQLGREAFYWADHHVGGQQILPGVACLEAARAALEQARGGAPLTEGLSFEQVSWTRPIRAGSVPVAVETRLQPQAEGGFGFTISTAEGATNAQGVLRLALLEPLPALDLAALAGSLPETIDPAECYRRLVASGVAHGPAFQALRAVRRGAGGVLAELRLGRLLHGTLAQLPLHPVLLDAAIQAWIALDNDTPTGSAVPFACGRIEMHGPCTPVMHAHVRRVAGSVRSDAVVRLDIDLTDKDGKPCLAFRDLALRLVAPKTMDEMVPAAESAEAPTVHLAGRWVERRAQADPIPRETHIYLAGFASDMAAQLAARTGLPVEALPEAPDPAARATGWFRHLHGALAARMRAKPALPQRFLVLAGPKAPAWLATPLAGLLRTAAQENPKFSGALVAVEGAADIDRLAGVLAVEATAVDDAAELRHNAAGTRFAWQPEEISPVGNAPTLNPEAAYWITGGLGRLGLILAGWLAARGARHLVLSGRRIAPDAAAEAALATLRAGGAEVHLEACDVTDAEAVARTVARIETDIGPLKGIIHAAGLLDDGYILTKAADSIAPVLMPKIAGTLNIDRATRDSDLDFLLLCSSIAASFGNAGQGDYAGGNAFLDGFAEHRTRLAEAGERHGVTLSIGWPLWEAGGMSVDATGLAALARRFGTVPMPTAAGLGALDRAFAAAAPRQVVLHGARDRIGALLAEPAPVAEKTPPPAAEPIPTDDGDLTARTIAFLKEVLAERLQMDPAQLRADRKLEEYGLDSITIVEATAQLEEALGPLSKTLFFEYVDLAGIAAHLVEERRAALMAALPGASKPKAAPAAALTAEPPAKVSAAPRPDDRQQQDQHDIAIVGLSLRVARAASQDEFWEMLSNGLDGFEAYPAERWNHAALLHPERDVLGKTVVKTGAFLKDIDRFDPRYFRISQHEAELMSPEVRLFLEASVEAFEDAGYSREYMQARYGGDVAVLVGSMTNEYDLYGFQNMLVRGALASGSYTGTVPNMVSYFYGFTGPSYFLDTMCSASSTCVHEAVHMLRAGRCKMALAGGVSLLLHPQKLIATSQEHFTSKTAEKIRGYGLGADGTILGEGVGALVLKPLADAERDGDHIYGVIIGSGISNAGVRNGFTVPNPHQQAAAIEQALEDAAIDAASISYVEGHGSGTALGDPIEVKALTQAFRKYTDAKGFCPLGTVKSNVAHLLAAAGVAGIAKVLAQLRHGQIAPSLHAEVLNPNIPFADTPFRVQRELAPWTRPRDAAGRELPRRAGVTSIGAGGMNSHILIEEHAAPPRLDMPAGAELLVFSAMSEAALIRLLARMRDHVAAHPDLVLADLAYTLQTGRNELPCRLALVADDIASVPALLAAFMASPGPDPRPAPHWHFVRSILEVEPPADAARLRQDIGARALDRVGAAWAAGASIDWDMLHEGRQPRRISLPAYPLERVRCWYPEFADAPSVVNPLGSASKLHPFIGVNRSGLEGLRYTTAIHPGELLDYSFTQGRTRSILPTVAVEIALVLGRVAGLAGPLSLRDLAVRGAPAWADGSELHAALDPQGDGLLVRLEMADAAGTRTPYAEALVQAASTALPPESVPATGEALDGAAFTARLAERGYGFGPYLEVVERALDLTGGGMLCDLAREHPQQDIFKRNMQLPPRVLAALYQAVLFDTPPSETPPLLAGIASAVLGDRVDETARLLVRPQGDGAYVVRLFDAGGAVLGALDGVRFAAADALDRAAPAPVLATANAADGLVGELRALAAAILKFPAEELNPRELFYELGFDSISLTRFAGEISEAYKVTLSPAVFFECEHIEALAAHLASRHRVAAGATVPKPAVVPLKVAAQPAVTARQSPPDGAVAIIGLAGRFPGAATAEEFFARLLAGDDLTGELPLARYGADYRARLERAGFPKRGGFLVDIDRFDAGFFRISPVEAERLDPQQRLMLETAWRALEDAGYRPEELPRDTGVFVGVTAQDYAALLRDHGVASDGYVATGNSLAMVANRLSHFFDLNGPSEAVDTACSSSLVALLRAADAVRSGRCGAALVGGVNLTLALEGFEGPHQAGMLSPEGRCKSFGAGADGYARGEGVVALLLKPLAAAERDGDRILGLLVGGAENHGGRAGSLTAPNAKAQADLVVRAMRGIDPASIACIEAHGTGTALGDPVEANGLRLAYDTLTGGNSASLPPILLGSVKSNIGHLEAAAGLAGVVKMLLAMRQGRLPASLHCAVANPHLELAGSPFRLAVETQDWPVRRDAQGRTLPRRAGISSFGFGGSNAHVVLEAYEPVSAPRRQPLPPHRFAETRYWIPGVQAETVTALVPHWVEAPLVPAGTAHARHIMVAGGIGIATLPGVELIAPSLPAEIGASYGALADMLLRTVQQALRAPGEGQVLVQLAVPDAGEAALFAGLGAMLDSIAAEHPRLLGQTITLPAGIAPAEASRLLAAEATGPCDRHVRYRADQRCVRSWNDAILPAEGVSWQEGAVTLIAGGMGGLGRLLARDIAESAPGSVLVLTGRAALDAERQAFLEELRRLGAKAEYRQVDIADEAAVAALVREVAAAHGRLDRVVQAAGMLRDGYALRKSSEDLATVLAPKLKGTLALWRACRDLPVKPSFVLFSSLAGAVGNPGQADYAAANGFLDALAEREGAEQQGAPLLAIDWPLWREGGMRVDESVEAELFRRMGQRPLETADGLGLLRRALAAGLLRLAVIAGEGERIRSFFAAADRPALPQAAPMTSSDTALRDRVAERLRQIFAEASGLPADGIDPSRPLEEYGIDSLMVTRLNAALEGPFGALPKTLLFEHRTLAALATHLAAAKTDACRRWTGLNMAAASVPVAAQPVARATAAPVSQDEPIAIIGLSGRYPGAPDLDAFWANLAAGRDAITEIPPERWDMEGFFQANADEAVANGRSYAKWGGFLEGFADFDPFFFRISPRDAAAMDPQERLFLMAAWAAFEDAGYGPTRLARQHHGRVGVFAGVTKTGYALHGPFRSEGGAMVRPGTSFASVANRVSHALDLSGPSLPVDTMCSSSLTAIHEACAHLRAGSCEVALAGGVNLYLHPANFVELSAARMLSAEGRCKSFGAGGDGFVPGEGVGCVILKPLSRALADGDRIHALIRATSINHGGHANGYTVPSPAAQRDLIRETLEKAGLSADEVTCIEAHGTGTALGDPIELDGLTQAFRKDTGASGFCALGSVKSNIGHLEAAAGIAGLTKILLQMHHGQLAPTLHASVPNPNLALADSPFRLQQELAPWQGRPRIAGLSSFGAGGANAHAIIEEWPTPSFPVAEAPRQAGGTAPLPVLLSARDPERLREMAERLLAFVEAERPVPAGDVLPIWRAKLAELLAVGEAEIDADEPLESYGIELAQLLALKGWAEDRFGQALDAARFTPAATLRQLAGPVVAAGSGAVPALADISHTLQIGREALECRLAIEAASLAELAPALRAWLAGRQNHPGLQEGNAKADRAALAGLLDATEARELAARWLAEGRLGKALALWAKGQEIDWPGVPGGRIVSLPTYPFARQRFWIPRPAQTVEAAVAAALTDSPAGRAALEAGNDLLERRIAPVLRAVLEDLPEEDVVPELRRWRQAALALLASAPAGEVADWDSFAAAHREDKALAARIALAGATLRALPDILAGRVKPTAVMFPDGGMGLVEGVYKDNPVAARFSDGLAEAASAFVAARLAAAPDRRLRILEIGAGTGGTSVCVFRALAPHRAGIAEYLYTDVSRAFLIHAERSYADSAPNLATALFDVEKPLAGQAVTPHGYDLVIAANVLHATSDMRRTLATVRETLAPGGLLLANETSAATLFTHVTFGLLEGWWRFTDPEVRIPGTPSLTPSSWRTLLEETGLVWVAGSPEEELALGQQLIAARLPEDAAVTAAAPVAATPKAPETPVMAQPSGSLRDVLLRLLAETLNVTPASINVTQSFADYGLDSILGMELVHRLRRALDIEFDQTRLFDFASVAQLEGFIAAEYPAAVASLGAAPEPAAPAVAAPAVRRSEPKEKSREPIAIIGASGRFAKSPDMDALWGHLLAGRDLVEPVSRFDLDSLYRDSTPGTYGRHGSFIDGIDQFDPVFFGISGLEATYMDPQQRLFLEEAWNTLENAGHAGADIAGRRVGVFVGCSAGDYHDLFEGEEAPGQAFWGNTISLIPARIAYLLDLKGPAVAVDTACSSSLVALHLACQSLWNGEAEMALAGGVFVHATARFYRSANQAKMLSPSGRCAAFGAGADGIVPGEAVGAVLLRPLAEALADGDTIQGVIVASGTNQDGATNGITAPSAASQERLIRSVYDGFGIDPDSIGLVEAHGTGTVLGDPIEHAALTRAFRHYTERTGFCALGSVKSNIGHATTAAGIAGLAKLLLALRHRTIPPTIHVGSGNPAIRMDDSPFFASENPVDWKASAGAPRRAAISSFGFSGTNAHAVVEEAPALPPRTGLPKGGLIVLSARTPDGLRRQAEKLLAHLDIQPAQELADIAFTLLAGRRHLHHRLALVAFDRADLAARLRLWLDGTADSGVETAELDEKDRRADPARQAEGEALIAAIRTAANPMALLPALARHYLAGDELDYGAACPAGARRVPLPTYPFERKRYWVKSAEQPKPALVAAAAKQPAITLPEPAAIQQPVASSVAPPKIRLAPLTATPAAVSATPTGTLRRLPDADGVRRLELSGSWSDAQQAKLAGELAAASTDDSVRAVLVTGDWDGTATTGDGLTAALDCAVPVVAALPASTQGAGLLAALQADFLLLAADGSYAGQPGLAPASALMDQRLGREAAHLMLAEGRALSGAELRARGAGMQVLPAGDIARTASALAAQIAQAPRLSLVELKRHMRHALPPRTDLPSGDHPLLAAIGEGATAPAGNPRRIALASPVVELEIWPDGVALLRLCERQHKNTFTPAFMDGIQEAFTAVATLPEAKVVVLTGHDGYFACGGTRDGLTELQSGATRFTDLKIYSLPLECELPVIAAMQGHGIGAGWSLGMYCDLALFGAESVYHSNYLWFGFTPGAGATLIFPERLGDDLGREVLFTAREYKGRELAARRPGLIALPAVEVLPRALAMAHALAARPRGWLVQAKSALAKPLADRLGDVLAREVAMHETTFIGNARVAERIAEAFPQAPAAEAPEPAKPTVSDGAARLARARGEIAATLAEELMIEASDIRDSSGFLDLGLDSILAVTWLRRLNGLFGIDLPATSVYAHPTVGDLAAHVARLLPDEAPAAQPEPPAQPEPAPAPAVVAPVVAEPVVATPAILPTPAPRPSRETRGAVAIIGASGRFPKAADLEAFWENIRSGRDCIEEVPADRWDIARHYHPDPQHPETSYCKWMGAIDGIDRFDAGFFTMTPREAELTDPQQRLFLQHAWQAIEDAALDPLKLGGAACGVFVGAGPSGYADLIAERNAYSLLGSSGSILAARIAHLLDLRGPSLSIDTACSSSLVAIAEACNSLLLGDCDLALAGGACVLIGPSMFIDTAKVGMLSKDGRCFTFDARANGFVPGEGVGVLLLKRLEDALADGDPVRAVIRGWGTNQDGRTNGITAPNPQAQTRLMQSVHRKFGIDPASIGLIECHGTGTALGDPIEIEGLCDAFAGSGLSEGATVIGSVKANVGHLLASAGVAGAMKAMLALERAELPPAVNFQTLNPHIRLAGAPFRVNPSLKPWPAGSTPRRVAVSSFGFSGTNAHLVLEEAPPAGSGSGAPGPYLFVLSARDRERLTDYAATMERFVAANPALDLGDLAYTLRVARSAFTTRLAFTFRDRTELLRALSSVAAGQPAEGVYFDQRDADGNADAGTLDGLARLWVAGRDVDFTGLPPDRLPKGRRIRLPGYPFARDRHWVVAAKPAAPALAPAGHPLLEEVIVTPEGLHVGLTLRAEEPWLTHHATGETRLSLGLFLPELARAALARQTGASVAGLRHLVWGRPVAVNGHPRRLSLAIRQDAAGLFYQVMADGEEMAPCHLGEALPPEAEAFRAPSLDPASMQAGEDTLPSFREFAARCAAHSGPPAPEAASVQALRRDGDMLTARLTRAAGGSGGMVMDPLCLDAVWRVLAFAENGESGALPFPYALESLTLEPAAQAGLPEALWLRLSRRAADEGWTLSLHDAGGQTLLTFYGVLTAPHEALAEIRFEEDAL</sequence>
<feature type="domain" description="PKS/mFAS DH" evidence="16">
    <location>
        <begin position="6421"/>
        <end position="6693"/>
    </location>
</feature>
<dbReference type="InterPro" id="IPR029063">
    <property type="entry name" value="SAM-dependent_MTases_sf"/>
</dbReference>
<keyword evidence="7" id="KW-0677">Repeat</keyword>
<dbReference type="CDD" id="cd08953">
    <property type="entry name" value="KR_2_SDR_x"/>
    <property type="match status" value="2"/>
</dbReference>
<dbReference type="Gene3D" id="3.10.129.110">
    <property type="entry name" value="Polyketide synthase dehydratase"/>
    <property type="match status" value="3"/>
</dbReference>
<dbReference type="Pfam" id="PF16197">
    <property type="entry name" value="KAsynt_C_assoc"/>
    <property type="match status" value="1"/>
</dbReference>
<dbReference type="PATRIC" id="fig|1207063.3.peg.1905"/>
<evidence type="ECO:0000256" key="6">
    <source>
        <dbReference type="ARBA" id="ARBA00022679"/>
    </source>
</evidence>
<dbReference type="Pfam" id="PF22621">
    <property type="entry name" value="CurL-like_PKS_C"/>
    <property type="match status" value="1"/>
</dbReference>
<dbReference type="SUPFAM" id="SSF53901">
    <property type="entry name" value="Thiolase-like"/>
    <property type="match status" value="6"/>
</dbReference>
<gene>
    <name evidence="17" type="ORF">P24_09396</name>
</gene>
<evidence type="ECO:0000256" key="2">
    <source>
        <dbReference type="ARBA" id="ARBA00004792"/>
    </source>
</evidence>
<dbReference type="InterPro" id="IPR057326">
    <property type="entry name" value="KR_dom"/>
</dbReference>
<dbReference type="SMART" id="SM01294">
    <property type="entry name" value="PKS_PP_betabranch"/>
    <property type="match status" value="3"/>
</dbReference>
<dbReference type="InterPro" id="IPR032821">
    <property type="entry name" value="PKS_assoc"/>
</dbReference>
<dbReference type="Pfam" id="PF14765">
    <property type="entry name" value="PS-DH"/>
    <property type="match status" value="1"/>
</dbReference>
<feature type="region of interest" description="C-terminal hotdog fold" evidence="11">
    <location>
        <begin position="6553"/>
        <end position="6693"/>
    </location>
</feature>
<dbReference type="PROSITE" id="PS52019">
    <property type="entry name" value="PKS_MFAS_DH"/>
    <property type="match status" value="2"/>
</dbReference>
<evidence type="ECO:0000256" key="12">
    <source>
        <dbReference type="RuleBase" id="RU003707"/>
    </source>
</evidence>
<dbReference type="InterPro" id="IPR014031">
    <property type="entry name" value="Ketoacyl_synth_C"/>
</dbReference>
<dbReference type="PROSITE" id="PS50075">
    <property type="entry name" value="CARRIER"/>
    <property type="match status" value="5"/>
</dbReference>
<dbReference type="InterPro" id="IPR018376">
    <property type="entry name" value="Enoyl-CoA_hyd/isom_CS"/>
</dbReference>
<dbReference type="Proteomes" id="UP000006746">
    <property type="component" value="Unassembled WGS sequence"/>
</dbReference>
<proteinExistence type="inferred from homology"/>
<evidence type="ECO:0000259" key="14">
    <source>
        <dbReference type="PROSITE" id="PS50075"/>
    </source>
</evidence>
<dbReference type="CDD" id="cd00833">
    <property type="entry name" value="PKS"/>
    <property type="match status" value="6"/>
</dbReference>
<dbReference type="SUPFAM" id="SSF52096">
    <property type="entry name" value="ClpP/crotonase"/>
    <property type="match status" value="2"/>
</dbReference>
<dbReference type="SMART" id="SM00825">
    <property type="entry name" value="PKS_KS"/>
    <property type="match status" value="6"/>
</dbReference>
<evidence type="ECO:0000256" key="4">
    <source>
        <dbReference type="ARBA" id="ARBA00022490"/>
    </source>
</evidence>
<feature type="domain" description="Carrier" evidence="14">
    <location>
        <begin position="5710"/>
        <end position="5787"/>
    </location>
</feature>
<evidence type="ECO:0000259" key="16">
    <source>
        <dbReference type="PROSITE" id="PS52019"/>
    </source>
</evidence>
<evidence type="ECO:0000256" key="13">
    <source>
        <dbReference type="SAM" id="MobiDB-lite"/>
    </source>
</evidence>
<feature type="domain" description="Ketosynthase family 3 (KS3)" evidence="15">
    <location>
        <begin position="4584"/>
        <end position="5002"/>
    </location>
</feature>
<evidence type="ECO:0000256" key="10">
    <source>
        <dbReference type="ARBA" id="ARBA00054155"/>
    </source>
</evidence>
<evidence type="ECO:0000259" key="15">
    <source>
        <dbReference type="PROSITE" id="PS52004"/>
    </source>
</evidence>
<dbReference type="STRING" id="1207063.P24_09396"/>
<reference evidence="17 18" key="1">
    <citation type="journal article" date="2012" name="J. Bacteriol.">
        <title>Genome Sequence of Oceanibaculum indicum Type Strain P24.</title>
        <authorList>
            <person name="Lai Q."/>
            <person name="Shao Z."/>
        </authorList>
    </citation>
    <scope>NUCLEOTIDE SEQUENCE [LARGE SCALE GENOMIC DNA]</scope>
    <source>
        <strain evidence="17 18">P24</strain>
    </source>
</reference>
<dbReference type="InterPro" id="IPR018201">
    <property type="entry name" value="Ketoacyl_synth_AS"/>
</dbReference>
<dbReference type="InterPro" id="IPR042104">
    <property type="entry name" value="PKS_dehydratase_sf"/>
</dbReference>
<dbReference type="Gene3D" id="3.40.50.720">
    <property type="entry name" value="NAD(P)-binding Rossmann-like Domain"/>
    <property type="match status" value="2"/>
</dbReference>
<dbReference type="SMART" id="SM00822">
    <property type="entry name" value="PKS_KR"/>
    <property type="match status" value="2"/>
</dbReference>
<dbReference type="Gene3D" id="3.40.47.10">
    <property type="match status" value="6"/>
</dbReference>
<evidence type="ECO:0000256" key="7">
    <source>
        <dbReference type="ARBA" id="ARBA00022737"/>
    </source>
</evidence>
<dbReference type="FunFam" id="3.40.47.10:FF:000019">
    <property type="entry name" value="Polyketide synthase type I"/>
    <property type="match status" value="4"/>
</dbReference>
<dbReference type="PROSITE" id="PS00606">
    <property type="entry name" value="KS3_1"/>
    <property type="match status" value="3"/>
</dbReference>
<dbReference type="GO" id="GO:0004312">
    <property type="term" value="F:fatty acid synthase activity"/>
    <property type="evidence" value="ECO:0007669"/>
    <property type="project" value="TreeGrafter"/>
</dbReference>
<organism evidence="17 18">
    <name type="scientific">Oceanibaculum indicum P24</name>
    <dbReference type="NCBI Taxonomy" id="1207063"/>
    <lineage>
        <taxon>Bacteria</taxon>
        <taxon>Pseudomonadati</taxon>
        <taxon>Pseudomonadota</taxon>
        <taxon>Alphaproteobacteria</taxon>
        <taxon>Rhodospirillales</taxon>
        <taxon>Oceanibaculaceae</taxon>
        <taxon>Oceanibaculum</taxon>
    </lineage>
</organism>